<protein>
    <submittedName>
        <fullName evidence="2">DUF624-containing protein</fullName>
    </submittedName>
</protein>
<feature type="transmembrane region" description="Helical" evidence="1">
    <location>
        <begin position="179"/>
        <end position="202"/>
    </location>
</feature>
<feature type="transmembrane region" description="Helical" evidence="1">
    <location>
        <begin position="107"/>
        <end position="132"/>
    </location>
</feature>
<reference evidence="3" key="1">
    <citation type="submission" date="2015-01" db="EMBL/GenBank/DDBJ databases">
        <authorList>
            <person name="Andreevskaya M."/>
        </authorList>
    </citation>
    <scope>NUCLEOTIDE SEQUENCE [LARGE SCALE GENOMIC DNA]</scope>
    <source>
        <strain evidence="3">MKFS47</strain>
    </source>
</reference>
<proteinExistence type="predicted"/>
<evidence type="ECO:0000256" key="1">
    <source>
        <dbReference type="SAM" id="Phobius"/>
    </source>
</evidence>
<organism evidence="2 3">
    <name type="scientific">Pseudolactococcus piscium MKFS47</name>
    <dbReference type="NCBI Taxonomy" id="297352"/>
    <lineage>
        <taxon>Bacteria</taxon>
        <taxon>Bacillati</taxon>
        <taxon>Bacillota</taxon>
        <taxon>Bacilli</taxon>
        <taxon>Lactobacillales</taxon>
        <taxon>Streptococcaceae</taxon>
        <taxon>Pseudolactococcus</taxon>
    </lineage>
</organism>
<dbReference type="AlphaFoldDB" id="A0A0D6DY07"/>
<feature type="transmembrane region" description="Helical" evidence="1">
    <location>
        <begin position="77"/>
        <end position="95"/>
    </location>
</feature>
<keyword evidence="1" id="KW-0472">Membrane</keyword>
<dbReference type="Pfam" id="PF04854">
    <property type="entry name" value="DUF624"/>
    <property type="match status" value="1"/>
</dbReference>
<keyword evidence="1" id="KW-1133">Transmembrane helix</keyword>
<dbReference type="RefSeq" id="WP_047915746.1">
    <property type="nucleotide sequence ID" value="NZ_LN774769.1"/>
</dbReference>
<keyword evidence="1" id="KW-0812">Transmembrane</keyword>
<dbReference type="EMBL" id="LN774769">
    <property type="protein sequence ID" value="CEN28647.1"/>
    <property type="molecule type" value="Genomic_DNA"/>
</dbReference>
<name>A0A0D6DY07_9LACT</name>
<feature type="transmembrane region" description="Helical" evidence="1">
    <location>
        <begin position="26"/>
        <end position="48"/>
    </location>
</feature>
<dbReference type="InterPro" id="IPR006938">
    <property type="entry name" value="DUF624"/>
</dbReference>
<dbReference type="STRING" id="1364.LP2241_30472"/>
<gene>
    <name evidence="2" type="ORF">LACPI_1447</name>
</gene>
<feature type="transmembrane region" description="Helical" evidence="1">
    <location>
        <begin position="153"/>
        <end position="173"/>
    </location>
</feature>
<evidence type="ECO:0000313" key="2">
    <source>
        <dbReference type="EMBL" id="CEN28647.1"/>
    </source>
</evidence>
<dbReference type="KEGG" id="lpk:LACPI_1447"/>
<dbReference type="HOGENOM" id="CLU_081578_2_0_9"/>
<evidence type="ECO:0000313" key="3">
    <source>
        <dbReference type="Proteomes" id="UP000033166"/>
    </source>
</evidence>
<accession>A0A0D6DY07</accession>
<dbReference type="Proteomes" id="UP000033166">
    <property type="component" value="Chromosome I"/>
</dbReference>
<sequence length="205" mass="22634">MTNLFSYDGLIYKMGTKIFQLLVLNILYLVTCIPLITIGAANTALAAATMKMIEGKEGNVAIDYLHAFISNFKMATYFNLLFGVINVLVLLNYLFAGAVSSPLRPFVYFSLGLAGLISLVGMTFIYPYIARFDDGIMTTTKNTSLLILKHGKLSLLILLVAIIPVLLAILSPLLMVFSIYISAFIGFALLTYLKSLLLLSIYKQY</sequence>